<gene>
    <name evidence="2" type="ORF">ANCCAN_29075</name>
</gene>
<accession>A0A368F2T3</accession>
<dbReference type="STRING" id="29170.A0A368F2T3"/>
<dbReference type="PANTHER" id="PTHR43330">
    <property type="entry name" value="METHIONINE AMINOPEPTIDASE"/>
    <property type="match status" value="1"/>
</dbReference>
<feature type="domain" description="Peptidase M24" evidence="1">
    <location>
        <begin position="12"/>
        <end position="72"/>
    </location>
</feature>
<proteinExistence type="predicted"/>
<reference evidence="2 3" key="1">
    <citation type="submission" date="2014-10" db="EMBL/GenBank/DDBJ databases">
        <title>Draft genome of the hookworm Ancylostoma caninum.</title>
        <authorList>
            <person name="Mitreva M."/>
        </authorList>
    </citation>
    <scope>NUCLEOTIDE SEQUENCE [LARGE SCALE GENOMIC DNA]</scope>
    <source>
        <strain evidence="2 3">Baltimore</strain>
    </source>
</reference>
<organism evidence="2 3">
    <name type="scientific">Ancylostoma caninum</name>
    <name type="common">Dog hookworm</name>
    <dbReference type="NCBI Taxonomy" id="29170"/>
    <lineage>
        <taxon>Eukaryota</taxon>
        <taxon>Metazoa</taxon>
        <taxon>Ecdysozoa</taxon>
        <taxon>Nematoda</taxon>
        <taxon>Chromadorea</taxon>
        <taxon>Rhabditida</taxon>
        <taxon>Rhabditina</taxon>
        <taxon>Rhabditomorpha</taxon>
        <taxon>Strongyloidea</taxon>
        <taxon>Ancylostomatidae</taxon>
        <taxon>Ancylostomatinae</taxon>
        <taxon>Ancylostoma</taxon>
    </lineage>
</organism>
<protein>
    <recommendedName>
        <fullName evidence="1">Peptidase M24 domain-containing protein</fullName>
    </recommendedName>
</protein>
<dbReference type="OrthoDB" id="3209743at2759"/>
<evidence type="ECO:0000313" key="2">
    <source>
        <dbReference type="EMBL" id="RCN25215.1"/>
    </source>
</evidence>
<dbReference type="Proteomes" id="UP000252519">
    <property type="component" value="Unassembled WGS sequence"/>
</dbReference>
<dbReference type="InterPro" id="IPR036005">
    <property type="entry name" value="Creatinase/aminopeptidase-like"/>
</dbReference>
<keyword evidence="3" id="KW-1185">Reference proteome</keyword>
<dbReference type="AlphaFoldDB" id="A0A368F2T3"/>
<dbReference type="Gene3D" id="3.90.230.10">
    <property type="entry name" value="Creatinase/methionine aminopeptidase superfamily"/>
    <property type="match status" value="1"/>
</dbReference>
<dbReference type="PANTHER" id="PTHR43330:SF7">
    <property type="entry name" value="METHIONINE AMINOPEPTIDASE 1"/>
    <property type="match status" value="1"/>
</dbReference>
<name>A0A368F2T3_ANCCA</name>
<evidence type="ECO:0000313" key="3">
    <source>
        <dbReference type="Proteomes" id="UP000252519"/>
    </source>
</evidence>
<evidence type="ECO:0000259" key="1">
    <source>
        <dbReference type="Pfam" id="PF00557"/>
    </source>
</evidence>
<comment type="caution">
    <text evidence="2">The sequence shown here is derived from an EMBL/GenBank/DDBJ whole genome shotgun (WGS) entry which is preliminary data.</text>
</comment>
<dbReference type="GO" id="GO:0070006">
    <property type="term" value="F:metalloaminopeptidase activity"/>
    <property type="evidence" value="ECO:0007669"/>
    <property type="project" value="TreeGrafter"/>
</dbReference>
<dbReference type="InterPro" id="IPR000994">
    <property type="entry name" value="Pept_M24"/>
</dbReference>
<sequence length="86" mass="9765">MEYQICVFWRTEHANANGFSFVKAYCGHRIHRLFHTAPNIPQYAKNSATGAMKAGNSFTNEPVINAGSYHDDRWPDDWTTVTTDGK</sequence>
<dbReference type="SUPFAM" id="SSF55920">
    <property type="entry name" value="Creatinase/aminopeptidase"/>
    <property type="match status" value="1"/>
</dbReference>
<dbReference type="GO" id="GO:0005829">
    <property type="term" value="C:cytosol"/>
    <property type="evidence" value="ECO:0007669"/>
    <property type="project" value="TreeGrafter"/>
</dbReference>
<dbReference type="Pfam" id="PF00557">
    <property type="entry name" value="Peptidase_M24"/>
    <property type="match status" value="1"/>
</dbReference>
<dbReference type="EMBL" id="JOJR01013385">
    <property type="protein sequence ID" value="RCN25215.1"/>
    <property type="molecule type" value="Genomic_DNA"/>
</dbReference>